<evidence type="ECO:0000259" key="1">
    <source>
        <dbReference type="SMART" id="SM00471"/>
    </source>
</evidence>
<name>A0A1G2QJC9_9BACT</name>
<dbReference type="SUPFAM" id="SSF109604">
    <property type="entry name" value="HD-domain/PDEase-like"/>
    <property type="match status" value="1"/>
</dbReference>
<feature type="domain" description="HD/PDEase" evidence="1">
    <location>
        <begin position="179"/>
        <end position="298"/>
    </location>
</feature>
<dbReference type="SMART" id="SM00471">
    <property type="entry name" value="HDc"/>
    <property type="match status" value="1"/>
</dbReference>
<comment type="caution">
    <text evidence="2">The sequence shown here is derived from an EMBL/GenBank/DDBJ whole genome shotgun (WGS) entry which is preliminary data.</text>
</comment>
<dbReference type="CDD" id="cd00077">
    <property type="entry name" value="HDc"/>
    <property type="match status" value="1"/>
</dbReference>
<dbReference type="STRING" id="1802439.A2589_00695"/>
<gene>
    <name evidence="2" type="ORF">A2589_00695</name>
</gene>
<protein>
    <recommendedName>
        <fullName evidence="1">HD/PDEase domain-containing protein</fullName>
    </recommendedName>
</protein>
<dbReference type="InterPro" id="IPR003607">
    <property type="entry name" value="HD/PDEase_dom"/>
</dbReference>
<reference evidence="2 3" key="1">
    <citation type="journal article" date="2016" name="Nat. Commun.">
        <title>Thousands of microbial genomes shed light on interconnected biogeochemical processes in an aquifer system.</title>
        <authorList>
            <person name="Anantharaman K."/>
            <person name="Brown C.T."/>
            <person name="Hug L.A."/>
            <person name="Sharon I."/>
            <person name="Castelle C.J."/>
            <person name="Probst A.J."/>
            <person name="Thomas B.C."/>
            <person name="Singh A."/>
            <person name="Wilkins M.J."/>
            <person name="Karaoz U."/>
            <person name="Brodie E.L."/>
            <person name="Williams K.H."/>
            <person name="Hubbard S.S."/>
            <person name="Banfield J.F."/>
        </authorList>
    </citation>
    <scope>NUCLEOTIDE SEQUENCE [LARGE SCALE GENOMIC DNA]</scope>
</reference>
<dbReference type="EMBL" id="MHTK01000002">
    <property type="protein sequence ID" value="OHA60179.1"/>
    <property type="molecule type" value="Genomic_DNA"/>
</dbReference>
<dbReference type="Proteomes" id="UP000177838">
    <property type="component" value="Unassembled WGS sequence"/>
</dbReference>
<evidence type="ECO:0000313" key="2">
    <source>
        <dbReference type="EMBL" id="OHA60179.1"/>
    </source>
</evidence>
<accession>A0A1G2QJC9</accession>
<dbReference type="AlphaFoldDB" id="A0A1G2QJC9"/>
<evidence type="ECO:0000313" key="3">
    <source>
        <dbReference type="Proteomes" id="UP000177838"/>
    </source>
</evidence>
<sequence length="524" mass="59852">MKRVVTQRVSAEQLYNSDDTLRLRDVVYFPGSWGKPIEDEDLVQVLKLLWFQERAGRESLRWFGEHPGFVMDTLQSFYEVDIGCYCGLEPAWIHDLPRSLRRHLRVLGDIAAQRAPQDVFQLIPQLPFTGFGLSVEEGGMVEAVYRHWPLPRLARVRQLGMLSLPVVGPERPHFYGIGFQHTRYVHSLIAYAFATLWATTCGLTEDESTVIRLAALTHDLLTPAGSDTTKQVDPVRFDEDANYFRLFEHPGWPALADKFQVNQSLLLETIAGQGPLGKLLDLADKLSYTLVDADSLRRQLPRGVIDSPELDLFHRLLESYPFILSWWDRVMMMEGQMVVASPRRLANFLLLRALMFKILYLNPAARLVEEVYGLALRFLYERGEVTTCDLLDGGDEVVKTKVLALLGESDLLSGDDDMWRPRLQMFETEKEAVDYEQTIHPPWIAIRTVRRPIKSALDSFPVLYCGRVESLRLVRPAEATEIERLIAIDRPYCVYSWSIEEIRRNGSREFAGWLEGGGGSIVSH</sequence>
<proteinExistence type="predicted"/>
<organism evidence="2 3">
    <name type="scientific">Candidatus Vogelbacteria bacterium RIFOXYD1_FULL_46_19</name>
    <dbReference type="NCBI Taxonomy" id="1802439"/>
    <lineage>
        <taxon>Bacteria</taxon>
        <taxon>Candidatus Vogeliibacteriota</taxon>
    </lineage>
</organism>
<dbReference type="Gene3D" id="1.10.3210.10">
    <property type="entry name" value="Hypothetical protein af1432"/>
    <property type="match status" value="1"/>
</dbReference>